<protein>
    <recommendedName>
        <fullName evidence="3">Bro-N domain-containing protein</fullName>
    </recommendedName>
</protein>
<evidence type="ECO:0000313" key="1">
    <source>
        <dbReference type="EMBL" id="KRK38250.1"/>
    </source>
</evidence>
<comment type="caution">
    <text evidence="1">The sequence shown here is derived from an EMBL/GenBank/DDBJ whole genome shotgun (WGS) entry which is preliminary data.</text>
</comment>
<dbReference type="PATRIC" id="fig|1423722.3.peg.1047"/>
<proteinExistence type="predicted"/>
<dbReference type="Proteomes" id="UP000050909">
    <property type="component" value="Unassembled WGS sequence"/>
</dbReference>
<sequence length="57" mass="6454">MANENQFILYQSNNHNVAIDVVIGQDTIWATQKSMAELFSVNKSSISRHLKNIFETG</sequence>
<reference evidence="1 2" key="1">
    <citation type="journal article" date="2015" name="Genome Announc.">
        <title>Expanding the biotechnology potential of lactobacilli through comparative genomics of 213 strains and associated genera.</title>
        <authorList>
            <person name="Sun Z."/>
            <person name="Harris H.M."/>
            <person name="McCann A."/>
            <person name="Guo C."/>
            <person name="Argimon S."/>
            <person name="Zhang W."/>
            <person name="Yang X."/>
            <person name="Jeffery I.B."/>
            <person name="Cooney J.C."/>
            <person name="Kagawa T.F."/>
            <person name="Liu W."/>
            <person name="Song Y."/>
            <person name="Salvetti E."/>
            <person name="Wrobel A."/>
            <person name="Rasinkangas P."/>
            <person name="Parkhill J."/>
            <person name="Rea M.C."/>
            <person name="O'Sullivan O."/>
            <person name="Ritari J."/>
            <person name="Douillard F.P."/>
            <person name="Paul Ross R."/>
            <person name="Yang R."/>
            <person name="Briner A.E."/>
            <person name="Felis G.E."/>
            <person name="de Vos W.M."/>
            <person name="Barrangou R."/>
            <person name="Klaenhammer T.R."/>
            <person name="Caufield P.W."/>
            <person name="Cui Y."/>
            <person name="Zhang H."/>
            <person name="O'Toole P.W."/>
        </authorList>
    </citation>
    <scope>NUCLEOTIDE SEQUENCE [LARGE SCALE GENOMIC DNA]</scope>
    <source>
        <strain evidence="1 2">DSM 20534</strain>
    </source>
</reference>
<name>A0A0R1H4G1_9LACO</name>
<accession>A0A0R1H4G1</accession>
<evidence type="ECO:0000313" key="2">
    <source>
        <dbReference type="Proteomes" id="UP000050909"/>
    </source>
</evidence>
<dbReference type="AlphaFoldDB" id="A0A0R1H4G1"/>
<dbReference type="PANTHER" id="PTHR35810">
    <property type="entry name" value="CYTOPLASMIC PROTEIN-RELATED"/>
    <property type="match status" value="1"/>
</dbReference>
<organism evidence="1 2">
    <name type="scientific">Amylolactobacillus amylotrophicus DSM 20534</name>
    <dbReference type="NCBI Taxonomy" id="1423722"/>
    <lineage>
        <taxon>Bacteria</taxon>
        <taxon>Bacillati</taxon>
        <taxon>Bacillota</taxon>
        <taxon>Bacilli</taxon>
        <taxon>Lactobacillales</taxon>
        <taxon>Lactobacillaceae</taxon>
        <taxon>Amylolactobacillus</taxon>
    </lineage>
</organism>
<dbReference type="PANTHER" id="PTHR35810:SF1">
    <property type="entry name" value="CYTOPLASMIC PROTEIN"/>
    <property type="match status" value="1"/>
</dbReference>
<evidence type="ECO:0008006" key="3">
    <source>
        <dbReference type="Google" id="ProtNLM"/>
    </source>
</evidence>
<keyword evidence="2" id="KW-1185">Reference proteome</keyword>
<gene>
    <name evidence="1" type="ORF">FC62_GL001030</name>
</gene>
<dbReference type="EMBL" id="AZCV01000002">
    <property type="protein sequence ID" value="KRK38250.1"/>
    <property type="molecule type" value="Genomic_DNA"/>
</dbReference>